<evidence type="ECO:0000256" key="7">
    <source>
        <dbReference type="ARBA" id="ARBA00022917"/>
    </source>
</evidence>
<dbReference type="InterPro" id="IPR014729">
    <property type="entry name" value="Rossmann-like_a/b/a_fold"/>
</dbReference>
<dbReference type="InterPro" id="IPR050203">
    <property type="entry name" value="Trp-tRNA_synthetase"/>
</dbReference>
<keyword evidence="6" id="KW-0067">ATP-binding</keyword>
<dbReference type="EMBL" id="FAXA01000099">
    <property type="protein sequence ID" value="CUV01567.1"/>
    <property type="molecule type" value="Genomic_DNA"/>
</dbReference>
<dbReference type="PANTHER" id="PTHR43766">
    <property type="entry name" value="TRYPTOPHAN--TRNA LIGASE, MITOCHONDRIAL"/>
    <property type="match status" value="1"/>
</dbReference>
<dbReference type="GO" id="GO:0005829">
    <property type="term" value="C:cytosol"/>
    <property type="evidence" value="ECO:0007669"/>
    <property type="project" value="TreeGrafter"/>
</dbReference>
<evidence type="ECO:0000256" key="2">
    <source>
        <dbReference type="ARBA" id="ARBA00005594"/>
    </source>
</evidence>
<evidence type="ECO:0000256" key="4">
    <source>
        <dbReference type="ARBA" id="ARBA00022598"/>
    </source>
</evidence>
<evidence type="ECO:0000256" key="1">
    <source>
        <dbReference type="ARBA" id="ARBA00004173"/>
    </source>
</evidence>
<dbReference type="PRINTS" id="PR01039">
    <property type="entry name" value="TRNASYNTHTRP"/>
</dbReference>
<dbReference type="FunFam" id="1.10.240.10:FF:000005">
    <property type="entry name" value="Tryptophan--tRNA ligase"/>
    <property type="match status" value="1"/>
</dbReference>
<dbReference type="GO" id="GO:0005524">
    <property type="term" value="F:ATP binding"/>
    <property type="evidence" value="ECO:0007669"/>
    <property type="project" value="UniProtKB-KW"/>
</dbReference>
<dbReference type="AlphaFoldDB" id="A0A161KFE6"/>
<comment type="catalytic activity">
    <reaction evidence="9">
        <text>tRNA(Trp) + L-tryptophan + ATP = L-tryptophyl-tRNA(Trp) + AMP + diphosphate + H(+)</text>
        <dbReference type="Rhea" id="RHEA:24080"/>
        <dbReference type="Rhea" id="RHEA-COMP:9671"/>
        <dbReference type="Rhea" id="RHEA-COMP:9705"/>
        <dbReference type="ChEBI" id="CHEBI:15378"/>
        <dbReference type="ChEBI" id="CHEBI:30616"/>
        <dbReference type="ChEBI" id="CHEBI:33019"/>
        <dbReference type="ChEBI" id="CHEBI:57912"/>
        <dbReference type="ChEBI" id="CHEBI:78442"/>
        <dbReference type="ChEBI" id="CHEBI:78535"/>
        <dbReference type="ChEBI" id="CHEBI:456215"/>
        <dbReference type="EC" id="6.1.1.2"/>
    </reaction>
</comment>
<evidence type="ECO:0000256" key="6">
    <source>
        <dbReference type="ARBA" id="ARBA00022840"/>
    </source>
</evidence>
<dbReference type="Gene3D" id="1.10.240.10">
    <property type="entry name" value="Tyrosyl-Transfer RNA Synthetase"/>
    <property type="match status" value="1"/>
</dbReference>
<comment type="subcellular location">
    <subcellularLocation>
        <location evidence="1">Mitochondrion</location>
    </subcellularLocation>
</comment>
<dbReference type="InterPro" id="IPR001412">
    <property type="entry name" value="aa-tRNA-synth_I_CS"/>
</dbReference>
<keyword evidence="7" id="KW-0648">Protein biosynthesis</keyword>
<dbReference type="SUPFAM" id="SSF52374">
    <property type="entry name" value="Nucleotidylyl transferase"/>
    <property type="match status" value="1"/>
</dbReference>
<accession>A0A161KFE6</accession>
<dbReference type="GO" id="GO:0006436">
    <property type="term" value="P:tryptophanyl-tRNA aminoacylation"/>
    <property type="evidence" value="ECO:0007669"/>
    <property type="project" value="InterPro"/>
</dbReference>
<protein>
    <recommendedName>
        <fullName evidence="3">tryptophan--tRNA ligase</fullName>
        <ecNumber evidence="3">6.1.1.2</ecNumber>
    </recommendedName>
</protein>
<sequence>MTQSANLNHKGVIFSGMRPTGLLHLGNYMGALQNWVTLQEDYSCIYCAVDIHALTTLESGEEVKEIKPNIEDMIFDWLAAGIDPEKSIVFVQSHVPEVMTLHTLLSMVTPLGWLTRVPTFKDKVRQMRETEETVNYGLVGYPVLQTADIILYKADTIPVGQDQVPHIELSREIVRRFNNMFGETFPEPQAKLTEAPLIFGLDGQHKMSKTMDNHLELAATPEETTKRVLTAFTDPQRLRRDDPGRPEICNIYSLHKIFSGAEATSTVYNECTTATRGCVDCKRHLADSINDYLKDLRERREDIKARPGYVHEILHEGGKKARAIAKETIAEVYDKMGLG</sequence>
<evidence type="ECO:0000256" key="9">
    <source>
        <dbReference type="ARBA" id="ARBA00049929"/>
    </source>
</evidence>
<dbReference type="InterPro" id="IPR002305">
    <property type="entry name" value="aa-tRNA-synth_Ic"/>
</dbReference>
<dbReference type="GO" id="GO:0004830">
    <property type="term" value="F:tryptophan-tRNA ligase activity"/>
    <property type="evidence" value="ECO:0007669"/>
    <property type="project" value="UniProtKB-EC"/>
</dbReference>
<reference evidence="10" key="1">
    <citation type="submission" date="2015-10" db="EMBL/GenBank/DDBJ databases">
        <authorList>
            <person name="Gilbert D.G."/>
        </authorList>
    </citation>
    <scope>NUCLEOTIDE SEQUENCE</scope>
</reference>
<dbReference type="InterPro" id="IPR002306">
    <property type="entry name" value="Trp-tRNA-ligase"/>
</dbReference>
<keyword evidence="4 10" id="KW-0436">Ligase</keyword>
<evidence type="ECO:0000256" key="5">
    <source>
        <dbReference type="ARBA" id="ARBA00022741"/>
    </source>
</evidence>
<dbReference type="Pfam" id="PF00579">
    <property type="entry name" value="tRNA-synt_1b"/>
    <property type="match status" value="1"/>
</dbReference>
<proteinExistence type="inferred from homology"/>
<evidence type="ECO:0000256" key="3">
    <source>
        <dbReference type="ARBA" id="ARBA00013161"/>
    </source>
</evidence>
<dbReference type="EC" id="6.1.1.2" evidence="3"/>
<dbReference type="NCBIfam" id="TIGR00233">
    <property type="entry name" value="trpS"/>
    <property type="match status" value="1"/>
</dbReference>
<dbReference type="CDD" id="cd00806">
    <property type="entry name" value="TrpRS_core"/>
    <property type="match status" value="1"/>
</dbReference>
<dbReference type="GO" id="GO:0005739">
    <property type="term" value="C:mitochondrion"/>
    <property type="evidence" value="ECO:0007669"/>
    <property type="project" value="UniProtKB-SubCell"/>
</dbReference>
<dbReference type="HAMAP" id="MF_00140_B">
    <property type="entry name" value="Trp_tRNA_synth_B"/>
    <property type="match status" value="1"/>
</dbReference>
<organism evidence="10">
    <name type="scientific">hydrothermal vent metagenome</name>
    <dbReference type="NCBI Taxonomy" id="652676"/>
    <lineage>
        <taxon>unclassified sequences</taxon>
        <taxon>metagenomes</taxon>
        <taxon>ecological metagenomes</taxon>
    </lineage>
</organism>
<evidence type="ECO:0000256" key="8">
    <source>
        <dbReference type="ARBA" id="ARBA00023146"/>
    </source>
</evidence>
<keyword evidence="8 10" id="KW-0030">Aminoacyl-tRNA synthetase</keyword>
<keyword evidence="5" id="KW-0547">Nucleotide-binding</keyword>
<dbReference type="PROSITE" id="PS00178">
    <property type="entry name" value="AA_TRNA_LIGASE_I"/>
    <property type="match status" value="1"/>
</dbReference>
<dbReference type="PANTHER" id="PTHR43766:SF1">
    <property type="entry name" value="TRYPTOPHAN--TRNA LIGASE, MITOCHONDRIAL"/>
    <property type="match status" value="1"/>
</dbReference>
<evidence type="ECO:0000313" key="10">
    <source>
        <dbReference type="EMBL" id="CUV01567.1"/>
    </source>
</evidence>
<name>A0A161KFE6_9ZZZZ</name>
<dbReference type="InterPro" id="IPR024109">
    <property type="entry name" value="Trp-tRNA-ligase_bac-type"/>
</dbReference>
<gene>
    <name evidence="10" type="ORF">MGWOODY_Clf2348</name>
</gene>
<comment type="similarity">
    <text evidence="2">Belongs to the class-I aminoacyl-tRNA synthetase family.</text>
</comment>
<dbReference type="Gene3D" id="3.40.50.620">
    <property type="entry name" value="HUPs"/>
    <property type="match status" value="1"/>
</dbReference>